<dbReference type="PROSITE" id="PS51257">
    <property type="entry name" value="PROKAR_LIPOPROTEIN"/>
    <property type="match status" value="1"/>
</dbReference>
<protein>
    <submittedName>
        <fullName evidence="1">Uncharacterized protein</fullName>
    </submittedName>
</protein>
<accession>G7MJY7</accession>
<dbReference type="AlphaFoldDB" id="G7MJY7"/>
<gene>
    <name evidence="1" type="ORF">EGK_12151</name>
</gene>
<reference evidence="1" key="1">
    <citation type="journal article" date="2011" name="Nat. Biotechnol.">
        <title>Genome sequencing and comparison of two nonhuman primate animal models, the cynomolgus and Chinese rhesus macaques.</title>
        <authorList>
            <person name="Yan G."/>
            <person name="Zhang G."/>
            <person name="Fang X."/>
            <person name="Zhang Y."/>
            <person name="Li C."/>
            <person name="Ling F."/>
            <person name="Cooper D.N."/>
            <person name="Li Q."/>
            <person name="Li Y."/>
            <person name="van Gool A.J."/>
            <person name="Du H."/>
            <person name="Chen J."/>
            <person name="Chen R."/>
            <person name="Zhang P."/>
            <person name="Huang Z."/>
            <person name="Thompson J.R."/>
            <person name="Meng Y."/>
            <person name="Bai Y."/>
            <person name="Wang J."/>
            <person name="Zhuo M."/>
            <person name="Wang T."/>
            <person name="Huang Y."/>
            <person name="Wei L."/>
            <person name="Li J."/>
            <person name="Wang Z."/>
            <person name="Hu H."/>
            <person name="Yang P."/>
            <person name="Le L."/>
            <person name="Stenson P.D."/>
            <person name="Li B."/>
            <person name="Liu X."/>
            <person name="Ball E.V."/>
            <person name="An N."/>
            <person name="Huang Q."/>
            <person name="Zhang Y."/>
            <person name="Fan W."/>
            <person name="Zhang X."/>
            <person name="Li Y."/>
            <person name="Wang W."/>
            <person name="Katze M.G."/>
            <person name="Su B."/>
            <person name="Nielsen R."/>
            <person name="Yang H."/>
            <person name="Wang J."/>
            <person name="Wang X."/>
            <person name="Wang J."/>
        </authorList>
    </citation>
    <scope>NUCLEOTIDE SEQUENCE [LARGE SCALE GENOMIC DNA]</scope>
    <source>
        <strain evidence="1">CR-5</strain>
    </source>
</reference>
<sequence>MQISTKCSFSGLFLSACPLNNHLKICSRSIFWRRHCRWDLKAKSLYMMQANTCLRDLLLLAFFHDCESSLATWNFFHPVTTKWRNYGLEGEHISNLRKLDGRLKVAKGEA</sequence>
<proteinExistence type="predicted"/>
<dbReference type="Proteomes" id="UP000013456">
    <property type="component" value="Chromosome 2"/>
</dbReference>
<dbReference type="EMBL" id="CM001254">
    <property type="protein sequence ID" value="EHH16802.1"/>
    <property type="molecule type" value="Genomic_DNA"/>
</dbReference>
<organism evidence="1">
    <name type="scientific">Macaca mulatta</name>
    <name type="common">Rhesus macaque</name>
    <dbReference type="NCBI Taxonomy" id="9544"/>
    <lineage>
        <taxon>Eukaryota</taxon>
        <taxon>Metazoa</taxon>
        <taxon>Chordata</taxon>
        <taxon>Craniata</taxon>
        <taxon>Vertebrata</taxon>
        <taxon>Euteleostomi</taxon>
        <taxon>Mammalia</taxon>
        <taxon>Eutheria</taxon>
        <taxon>Euarchontoglires</taxon>
        <taxon>Primates</taxon>
        <taxon>Haplorrhini</taxon>
        <taxon>Catarrhini</taxon>
        <taxon>Cercopithecidae</taxon>
        <taxon>Cercopithecinae</taxon>
        <taxon>Macaca</taxon>
    </lineage>
</organism>
<name>G7MJY7_MACMU</name>
<evidence type="ECO:0000313" key="1">
    <source>
        <dbReference type="EMBL" id="EHH16802.1"/>
    </source>
</evidence>